<feature type="domain" description="N-acetyltransferase" evidence="1">
    <location>
        <begin position="100"/>
        <end position="262"/>
    </location>
</feature>
<accession>A0A1H8NCJ1</accession>
<dbReference type="PROSITE" id="PS51186">
    <property type="entry name" value="GNAT"/>
    <property type="match status" value="1"/>
</dbReference>
<dbReference type="Gene3D" id="3.40.630.30">
    <property type="match status" value="1"/>
</dbReference>
<dbReference type="RefSeq" id="WP_072376877.1">
    <property type="nucleotide sequence ID" value="NZ_FNXB01000016.1"/>
</dbReference>
<dbReference type="OrthoDB" id="8100468at2"/>
<dbReference type="InterPro" id="IPR000182">
    <property type="entry name" value="GNAT_dom"/>
</dbReference>
<dbReference type="Pfam" id="PF00583">
    <property type="entry name" value="Acetyltransf_1"/>
    <property type="match status" value="1"/>
</dbReference>
<evidence type="ECO:0000259" key="1">
    <source>
        <dbReference type="PROSITE" id="PS51186"/>
    </source>
</evidence>
<evidence type="ECO:0000313" key="4">
    <source>
        <dbReference type="Proteomes" id="UP000183063"/>
    </source>
</evidence>
<evidence type="ECO:0000313" key="5">
    <source>
        <dbReference type="Proteomes" id="UP000198939"/>
    </source>
</evidence>
<reference evidence="2" key="3">
    <citation type="submission" date="2016-10" db="EMBL/GenBank/DDBJ databases">
        <authorList>
            <person name="de Groot N.N."/>
        </authorList>
    </citation>
    <scope>NUCLEOTIDE SEQUENCE [LARGE SCALE GENOMIC DNA]</scope>
    <source>
        <strain evidence="2">CCBAU85039</strain>
    </source>
</reference>
<dbReference type="CDD" id="cd04301">
    <property type="entry name" value="NAT_SF"/>
    <property type="match status" value="1"/>
</dbReference>
<protein>
    <submittedName>
        <fullName evidence="2">Acetyltransferase (GNAT) family protein</fullName>
    </submittedName>
</protein>
<sequence length="262" mass="28718">MNYYGTEKQQRLQRQSDEAQARIAATPGLVQAGRFFAFDDFDRIDWAFVDERLAKDGVFGFRMMPTTRIEDIRWKLGSSYRVDVWSVCRADRTTAVAACTPIRAAGLPDRLTCLDLLARPEDETVRRIQLCMAHNGIAPFSADMLLGKIVPAVTVAVAGEDGDIVATAHANLPFNTHSSYRGVAWVGLITVTAGQRGKGLGRLVNALAIMAAFEKLGADEVVEFVHADNRASRRMIESCGLRLDPAILCGLATPIDDARFTT</sequence>
<dbReference type="GO" id="GO:0016747">
    <property type="term" value="F:acyltransferase activity, transferring groups other than amino-acyl groups"/>
    <property type="evidence" value="ECO:0007669"/>
    <property type="project" value="InterPro"/>
</dbReference>
<dbReference type="Proteomes" id="UP000183063">
    <property type="component" value="Unassembled WGS sequence"/>
</dbReference>
<gene>
    <name evidence="2" type="ORF">RTCCBAU85039_3342</name>
    <name evidence="3" type="ORF">SAMN05216228_101469</name>
</gene>
<keyword evidence="2" id="KW-0808">Transferase</keyword>
<dbReference type="Proteomes" id="UP000198939">
    <property type="component" value="Unassembled WGS sequence"/>
</dbReference>
<organism evidence="2 4">
    <name type="scientific">Rhizobium tibeticum</name>
    <dbReference type="NCBI Taxonomy" id="501024"/>
    <lineage>
        <taxon>Bacteria</taxon>
        <taxon>Pseudomonadati</taxon>
        <taxon>Pseudomonadota</taxon>
        <taxon>Alphaproteobacteria</taxon>
        <taxon>Hyphomicrobiales</taxon>
        <taxon>Rhizobiaceae</taxon>
        <taxon>Rhizobium/Agrobacterium group</taxon>
        <taxon>Rhizobium</taxon>
    </lineage>
</organism>
<dbReference type="STRING" id="501024.RTCCBAU85039_3342"/>
<evidence type="ECO:0000313" key="2">
    <source>
        <dbReference type="EMBL" id="SEH96066.1"/>
    </source>
</evidence>
<dbReference type="SUPFAM" id="SSF55729">
    <property type="entry name" value="Acyl-CoA N-acyltransferases (Nat)"/>
    <property type="match status" value="1"/>
</dbReference>
<reference evidence="3 5" key="1">
    <citation type="submission" date="2016-10" db="EMBL/GenBank/DDBJ databases">
        <authorList>
            <person name="Varghese N."/>
            <person name="Submissions S."/>
        </authorList>
    </citation>
    <scope>NUCLEOTIDE SEQUENCE [LARGE SCALE GENOMIC DNA]</scope>
    <source>
        <strain evidence="3 5">CGMCC 1.7071</strain>
    </source>
</reference>
<name>A0A1H8NCJ1_9HYPH</name>
<dbReference type="EMBL" id="FNXB01000016">
    <property type="protein sequence ID" value="SEH96066.1"/>
    <property type="molecule type" value="Genomic_DNA"/>
</dbReference>
<reference evidence="4" key="2">
    <citation type="submission" date="2016-10" db="EMBL/GenBank/DDBJ databases">
        <authorList>
            <person name="Wibberg D."/>
        </authorList>
    </citation>
    <scope>NUCLEOTIDE SEQUENCE [LARGE SCALE GENOMIC DNA]</scope>
</reference>
<dbReference type="EMBL" id="FOCV01000014">
    <property type="protein sequence ID" value="SEO27169.1"/>
    <property type="molecule type" value="Genomic_DNA"/>
</dbReference>
<evidence type="ECO:0000313" key="3">
    <source>
        <dbReference type="EMBL" id="SEO27169.1"/>
    </source>
</evidence>
<dbReference type="AlphaFoldDB" id="A0A1H8NCJ1"/>
<proteinExistence type="predicted"/>
<dbReference type="InterPro" id="IPR016181">
    <property type="entry name" value="Acyl_CoA_acyltransferase"/>
</dbReference>
<keyword evidence="5" id="KW-1185">Reference proteome</keyword>